<dbReference type="RefSeq" id="WP_006087184.1">
    <property type="nucleotide sequence ID" value="NC_009997.1"/>
</dbReference>
<sequence>MSESPEARTKRKIISAMKNYQPLQLTSFYFDEDDDPELVLKAFPIIRRKISAGFIGITLIWWLRVTRFNRQVVPMFQVFSTDILDKKILKKIIDRIDVVVNLRFKQFNRTKVEIDKWCTTIANQKLHNLSNVYSKEKIRRFAITNKSLNK</sequence>
<dbReference type="AlphaFoldDB" id="A9KUU1"/>
<evidence type="ECO:0000313" key="3">
    <source>
        <dbReference type="Proteomes" id="UP000000770"/>
    </source>
</evidence>
<evidence type="ECO:0000313" key="1">
    <source>
        <dbReference type="EMBL" id="ABX49351.1"/>
    </source>
</evidence>
<reference evidence="2 3" key="1">
    <citation type="submission" date="2007-11" db="EMBL/GenBank/DDBJ databases">
        <title>Complete sequence of chromosome of Shewanella baltica OS195.</title>
        <authorList>
            <consortium name="US DOE Joint Genome Institute"/>
            <person name="Copeland A."/>
            <person name="Lucas S."/>
            <person name="Lapidus A."/>
            <person name="Barry K."/>
            <person name="Glavina del Rio T."/>
            <person name="Dalin E."/>
            <person name="Tice H."/>
            <person name="Pitluck S."/>
            <person name="Chain P."/>
            <person name="Malfatti S."/>
            <person name="Shin M."/>
            <person name="Vergez L."/>
            <person name="Schmutz J."/>
            <person name="Larimer F."/>
            <person name="Land M."/>
            <person name="Hauser L."/>
            <person name="Kyrpides N."/>
            <person name="Kim E."/>
            <person name="Brettar I."/>
            <person name="Rodrigues J."/>
            <person name="Konstantinidis K."/>
            <person name="Klappenbach J."/>
            <person name="Hofle M."/>
            <person name="Tiedje J."/>
            <person name="Richardson P."/>
        </authorList>
    </citation>
    <scope>NUCLEOTIDE SEQUENCE [LARGE SCALE GENOMIC DNA]</scope>
    <source>
        <strain evidence="2 3">OS195</strain>
    </source>
</reference>
<dbReference type="KEGG" id="sbn:Sbal195_2182"/>
<dbReference type="HOGENOM" id="CLU_1703512_0_0_6"/>
<dbReference type="EMBL" id="CP000891">
    <property type="protein sequence ID" value="ABX50109.1"/>
    <property type="molecule type" value="Genomic_DNA"/>
</dbReference>
<name>A9KUU1_SHEB9</name>
<dbReference type="KEGG" id="sbn:Sbal195_2943"/>
<protein>
    <submittedName>
        <fullName evidence="2">Uncharacterized protein</fullName>
    </submittedName>
</protein>
<dbReference type="EMBL" id="CP000891">
    <property type="protein sequence ID" value="ABX49351.1"/>
    <property type="molecule type" value="Genomic_DNA"/>
</dbReference>
<organism evidence="2 3">
    <name type="scientific">Shewanella baltica (strain OS195)</name>
    <dbReference type="NCBI Taxonomy" id="399599"/>
    <lineage>
        <taxon>Bacteria</taxon>
        <taxon>Pseudomonadati</taxon>
        <taxon>Pseudomonadota</taxon>
        <taxon>Gammaproteobacteria</taxon>
        <taxon>Alteromonadales</taxon>
        <taxon>Shewanellaceae</taxon>
        <taxon>Shewanella</taxon>
    </lineage>
</organism>
<accession>A9KUU1</accession>
<evidence type="ECO:0000313" key="2">
    <source>
        <dbReference type="EMBL" id="ABX50109.1"/>
    </source>
</evidence>
<proteinExistence type="predicted"/>
<gene>
    <name evidence="1" type="ordered locus">Sbal195_2182</name>
    <name evidence="2" type="ordered locus">Sbal195_2943</name>
</gene>
<dbReference type="GeneID" id="11773018"/>
<dbReference type="Proteomes" id="UP000000770">
    <property type="component" value="Chromosome"/>
</dbReference>